<dbReference type="SUPFAM" id="SSF51230">
    <property type="entry name" value="Single hybrid motif"/>
    <property type="match status" value="1"/>
</dbReference>
<dbReference type="Proteomes" id="UP001202831">
    <property type="component" value="Unassembled WGS sequence"/>
</dbReference>
<sequence length="75" mass="8129">MKVTIPNDQWDEGKEGVIVTWIYGDGAEVEVGDVICELMVEKIQSDFVAPASGVLRILVEADSTVEPGDHVADIE</sequence>
<comment type="cofactor">
    <cofactor evidence="1">
        <name>(R)-lipoate</name>
        <dbReference type="ChEBI" id="CHEBI:83088"/>
    </cofactor>
</comment>
<evidence type="ECO:0000313" key="5">
    <source>
        <dbReference type="Proteomes" id="UP001202831"/>
    </source>
</evidence>
<organism evidence="4 5">
    <name type="scientific">Shewanella corallii</name>
    <dbReference type="NCBI Taxonomy" id="560080"/>
    <lineage>
        <taxon>Bacteria</taxon>
        <taxon>Pseudomonadati</taxon>
        <taxon>Pseudomonadota</taxon>
        <taxon>Gammaproteobacteria</taxon>
        <taxon>Alteromonadales</taxon>
        <taxon>Shewanellaceae</taxon>
        <taxon>Shewanella</taxon>
    </lineage>
</organism>
<dbReference type="Pfam" id="PF00364">
    <property type="entry name" value="Biotin_lipoyl"/>
    <property type="match status" value="1"/>
</dbReference>
<protein>
    <submittedName>
        <fullName evidence="4">Lipoyl domain-containing protein</fullName>
    </submittedName>
</protein>
<comment type="caution">
    <text evidence="4">The sequence shown here is derived from an EMBL/GenBank/DDBJ whole genome shotgun (WGS) entry which is preliminary data.</text>
</comment>
<dbReference type="InterPro" id="IPR011053">
    <property type="entry name" value="Single_hybrid_motif"/>
</dbReference>
<dbReference type="PROSITE" id="PS00189">
    <property type="entry name" value="LIPOYL"/>
    <property type="match status" value="1"/>
</dbReference>
<accession>A0ABT0NAL3</accession>
<evidence type="ECO:0000259" key="3">
    <source>
        <dbReference type="PROSITE" id="PS50968"/>
    </source>
</evidence>
<reference evidence="4 5" key="1">
    <citation type="submission" date="2022-01" db="EMBL/GenBank/DDBJ databases">
        <title>Whole genome-based taxonomy of the Shewanellaceae.</title>
        <authorList>
            <person name="Martin-Rodriguez A.J."/>
        </authorList>
    </citation>
    <scope>NUCLEOTIDE SEQUENCE [LARGE SCALE GENOMIC DNA]</scope>
    <source>
        <strain evidence="4 5">DSM 21332</strain>
    </source>
</reference>
<keyword evidence="2" id="KW-0450">Lipoyl</keyword>
<evidence type="ECO:0000256" key="2">
    <source>
        <dbReference type="ARBA" id="ARBA00022823"/>
    </source>
</evidence>
<feature type="domain" description="Lipoyl-binding" evidence="3">
    <location>
        <begin position="1"/>
        <end position="75"/>
    </location>
</feature>
<dbReference type="RefSeq" id="WP_249250074.1">
    <property type="nucleotide sequence ID" value="NZ_JAKIKT010000007.1"/>
</dbReference>
<dbReference type="CDD" id="cd06849">
    <property type="entry name" value="lipoyl_domain"/>
    <property type="match status" value="1"/>
</dbReference>
<name>A0ABT0NAL3_9GAMM</name>
<dbReference type="EMBL" id="JAKIKT010000007">
    <property type="protein sequence ID" value="MCL2915492.1"/>
    <property type="molecule type" value="Genomic_DNA"/>
</dbReference>
<gene>
    <name evidence="4" type="ORF">L2725_17195</name>
</gene>
<dbReference type="PROSITE" id="PS50968">
    <property type="entry name" value="BIOTINYL_LIPOYL"/>
    <property type="match status" value="1"/>
</dbReference>
<proteinExistence type="predicted"/>
<keyword evidence="5" id="KW-1185">Reference proteome</keyword>
<dbReference type="InterPro" id="IPR003016">
    <property type="entry name" value="2-oxoA_DH_lipoyl-BS"/>
</dbReference>
<evidence type="ECO:0000256" key="1">
    <source>
        <dbReference type="ARBA" id="ARBA00001938"/>
    </source>
</evidence>
<dbReference type="InterPro" id="IPR000089">
    <property type="entry name" value="Biotin_lipoyl"/>
</dbReference>
<dbReference type="Gene3D" id="2.40.50.100">
    <property type="match status" value="1"/>
</dbReference>
<evidence type="ECO:0000313" key="4">
    <source>
        <dbReference type="EMBL" id="MCL2915492.1"/>
    </source>
</evidence>